<evidence type="ECO:0000256" key="2">
    <source>
        <dbReference type="ARBA" id="ARBA00009677"/>
    </source>
</evidence>
<name>A0A1I3AND7_9LACT</name>
<evidence type="ECO:0000256" key="5">
    <source>
        <dbReference type="ARBA" id="ARBA00024934"/>
    </source>
</evidence>
<feature type="domain" description="Flagellar basal body rod protein N-terminal" evidence="7">
    <location>
        <begin position="11"/>
        <end position="36"/>
    </location>
</feature>
<evidence type="ECO:0000313" key="8">
    <source>
        <dbReference type="EMBL" id="SFH51535.1"/>
    </source>
</evidence>
<comment type="subunit">
    <text evidence="6">The basal body constitutes a major portion of the flagellar organelle and consists of a number of rings mounted on a central rod.</text>
</comment>
<dbReference type="RefSeq" id="WP_092090718.1">
    <property type="nucleotide sequence ID" value="NZ_FOQE01000001.1"/>
</dbReference>
<accession>A0A1I3AND7</accession>
<keyword evidence="8" id="KW-0966">Cell projection</keyword>
<comment type="subcellular location">
    <subcellularLocation>
        <location evidence="1 6">Bacterial flagellum basal body</location>
    </subcellularLocation>
</comment>
<evidence type="ECO:0000259" key="7">
    <source>
        <dbReference type="Pfam" id="PF00460"/>
    </source>
</evidence>
<dbReference type="InterPro" id="IPR001444">
    <property type="entry name" value="Flag_bb_rod_N"/>
</dbReference>
<reference evidence="8 9" key="1">
    <citation type="submission" date="2016-10" db="EMBL/GenBank/DDBJ databases">
        <authorList>
            <person name="de Groot N.N."/>
        </authorList>
    </citation>
    <scope>NUCLEOTIDE SEQUENCE [LARGE SCALE GENOMIC DNA]</scope>
    <source>
        <strain evidence="8 9">DSM 27630</strain>
    </source>
</reference>
<dbReference type="PROSITE" id="PS00588">
    <property type="entry name" value="FLAGELLA_BB_ROD"/>
    <property type="match status" value="1"/>
</dbReference>
<sequence length="126" mass="14019">MVGNNLGLIKNAMDAAQLRQEMISSNIANVNTEGYKVNKVEFESLLQDATNGVAMKTTNQRHFGGENLSDVVPRVEKRTGTTVKDNGNNVDIEVEMLDQYTNSIYYDALVNQLNTQYAMLKSVITK</sequence>
<dbReference type="Proteomes" id="UP000198668">
    <property type="component" value="Unassembled WGS sequence"/>
</dbReference>
<dbReference type="PIRSF" id="PIRSF002889">
    <property type="entry name" value="Rod_FlgB"/>
    <property type="match status" value="1"/>
</dbReference>
<dbReference type="AlphaFoldDB" id="A0A1I3AND7"/>
<dbReference type="GO" id="GO:0071978">
    <property type="term" value="P:bacterial-type flagellum-dependent swarming motility"/>
    <property type="evidence" value="ECO:0007669"/>
    <property type="project" value="TreeGrafter"/>
</dbReference>
<dbReference type="GO" id="GO:0030694">
    <property type="term" value="C:bacterial-type flagellum basal body, rod"/>
    <property type="evidence" value="ECO:0007669"/>
    <property type="project" value="InterPro"/>
</dbReference>
<proteinExistence type="inferred from homology"/>
<dbReference type="EMBL" id="FOQE01000001">
    <property type="protein sequence ID" value="SFH51535.1"/>
    <property type="molecule type" value="Genomic_DNA"/>
</dbReference>
<dbReference type="InterPro" id="IPR019776">
    <property type="entry name" value="Flagellar_basal_body_rod_CS"/>
</dbReference>
<keyword evidence="8" id="KW-0969">Cilium</keyword>
<dbReference type="PANTHER" id="PTHR30435:SF12">
    <property type="entry name" value="FLAGELLAR BASAL BODY ROD PROTEIN FLGB"/>
    <property type="match status" value="1"/>
</dbReference>
<evidence type="ECO:0000256" key="1">
    <source>
        <dbReference type="ARBA" id="ARBA00004117"/>
    </source>
</evidence>
<comment type="similarity">
    <text evidence="2 6">Belongs to the flagella basal body rod proteins family.</text>
</comment>
<dbReference type="OrthoDB" id="9792068at2"/>
<keyword evidence="8" id="KW-0282">Flagellum</keyword>
<protein>
    <recommendedName>
        <fullName evidence="3 6">Flagellar basal body rod protein FlgB</fullName>
    </recommendedName>
</protein>
<comment type="function">
    <text evidence="5 6">Structural component of flagellum, the bacterial motility apparatus. Part of the rod structure of flagellar basal body.</text>
</comment>
<evidence type="ECO:0000256" key="3">
    <source>
        <dbReference type="ARBA" id="ARBA00014376"/>
    </source>
</evidence>
<evidence type="ECO:0000256" key="6">
    <source>
        <dbReference type="PIRNR" id="PIRNR002889"/>
    </source>
</evidence>
<organism evidence="8 9">
    <name type="scientific">Pisciglobus halotolerans</name>
    <dbReference type="NCBI Taxonomy" id="745365"/>
    <lineage>
        <taxon>Bacteria</taxon>
        <taxon>Bacillati</taxon>
        <taxon>Bacillota</taxon>
        <taxon>Bacilli</taxon>
        <taxon>Lactobacillales</taxon>
        <taxon>Carnobacteriaceae</taxon>
    </lineage>
</organism>
<dbReference type="PANTHER" id="PTHR30435">
    <property type="entry name" value="FLAGELLAR PROTEIN"/>
    <property type="match status" value="1"/>
</dbReference>
<keyword evidence="4 6" id="KW-0975">Bacterial flagellum</keyword>
<evidence type="ECO:0000256" key="4">
    <source>
        <dbReference type="ARBA" id="ARBA00023143"/>
    </source>
</evidence>
<keyword evidence="9" id="KW-1185">Reference proteome</keyword>
<dbReference type="Pfam" id="PF00460">
    <property type="entry name" value="Flg_bb_rod"/>
    <property type="match status" value="1"/>
</dbReference>
<evidence type="ECO:0000313" key="9">
    <source>
        <dbReference type="Proteomes" id="UP000198668"/>
    </source>
</evidence>
<dbReference type="InterPro" id="IPR006300">
    <property type="entry name" value="FlgB"/>
</dbReference>
<gene>
    <name evidence="8" type="ORF">SAMN04489868_10170</name>
</gene>
<dbReference type="NCBIfam" id="TIGR01396">
    <property type="entry name" value="FlgB"/>
    <property type="match status" value="1"/>
</dbReference>